<evidence type="ECO:0000313" key="3">
    <source>
        <dbReference type="Proteomes" id="UP000253845"/>
    </source>
</evidence>
<gene>
    <name evidence="2" type="ORF">M747DRAFT_231606</name>
</gene>
<dbReference type="VEuPathDB" id="FungiDB:M747DRAFT_231606"/>
<reference evidence="2 3" key="1">
    <citation type="submission" date="2018-07" db="EMBL/GenBank/DDBJ databases">
        <title>Section-level genome sequencing of Aspergillus section Nigri to investigate inter- and intra-species variation.</title>
        <authorList>
            <consortium name="DOE Joint Genome Institute"/>
            <person name="Vesth T.C."/>
            <person name="Nybo J.L."/>
            <person name="Theobald S."/>
            <person name="Frisvad J.C."/>
            <person name="Larsen T.O."/>
            <person name="Nielsen K.F."/>
            <person name="Hoof J.B."/>
            <person name="Brandl J."/>
            <person name="Salamov A."/>
            <person name="Riley R."/>
            <person name="Gladden J.M."/>
            <person name="Phatale P."/>
            <person name="Nielsen M.T."/>
            <person name="Lyhne E.K."/>
            <person name="Kogle M.E."/>
            <person name="Strasser K."/>
            <person name="McDonnell E."/>
            <person name="Barry K."/>
            <person name="Clum A."/>
            <person name="Chen C."/>
            <person name="Nolan M."/>
            <person name="Sandor L."/>
            <person name="Kuo A."/>
            <person name="Lipzen A."/>
            <person name="Hainaut M."/>
            <person name="Drula E."/>
            <person name="Tsang A."/>
            <person name="Magnuson J.K."/>
            <person name="Henrissat B."/>
            <person name="Wiebenga A."/>
            <person name="Simmons B.A."/>
            <person name="Makela M.R."/>
            <person name="De vries R.P."/>
            <person name="Grigoriev I.V."/>
            <person name="Mortensen U.H."/>
            <person name="Baker S.E."/>
            <person name="Andersen M.R."/>
        </authorList>
    </citation>
    <scope>NUCLEOTIDE SEQUENCE [LARGE SCALE GENOMIC DNA]</scope>
    <source>
        <strain evidence="2 3">ATCC 13496</strain>
    </source>
</reference>
<dbReference type="Proteomes" id="UP000253845">
    <property type="component" value="Unassembled WGS sequence"/>
</dbReference>
<feature type="region of interest" description="Disordered" evidence="1">
    <location>
        <begin position="135"/>
        <end position="154"/>
    </location>
</feature>
<name>A0A370C9A9_ASPNG</name>
<evidence type="ECO:0000313" key="2">
    <source>
        <dbReference type="EMBL" id="RDH23166.1"/>
    </source>
</evidence>
<dbReference type="EMBL" id="KZ851905">
    <property type="protein sequence ID" value="RDH23166.1"/>
    <property type="molecule type" value="Genomic_DNA"/>
</dbReference>
<protein>
    <submittedName>
        <fullName evidence="2">Uncharacterized protein</fullName>
    </submittedName>
</protein>
<accession>A0A370C9A9</accession>
<evidence type="ECO:0000256" key="1">
    <source>
        <dbReference type="SAM" id="MobiDB-lite"/>
    </source>
</evidence>
<dbReference type="AlphaFoldDB" id="A0A370C9A9"/>
<proteinExistence type="predicted"/>
<sequence>MELHTRLRACWVLCDRGTRIFEAKLAKWMRRAGEPLTKAATNWGSQFSTGERLRCQGTLMLASTVGKKKASKKKKHGCFGVSVWVCNTAAGSDRMPTRRASRGGDVGCGDRMTGQWQSDCADPHQVNKRIIPVPASRRGRPMGDQHGRCFVPEL</sequence>
<organism evidence="2 3">
    <name type="scientific">Aspergillus niger ATCC 13496</name>
    <dbReference type="NCBI Taxonomy" id="1353008"/>
    <lineage>
        <taxon>Eukaryota</taxon>
        <taxon>Fungi</taxon>
        <taxon>Dikarya</taxon>
        <taxon>Ascomycota</taxon>
        <taxon>Pezizomycotina</taxon>
        <taxon>Eurotiomycetes</taxon>
        <taxon>Eurotiomycetidae</taxon>
        <taxon>Eurotiales</taxon>
        <taxon>Aspergillaceae</taxon>
        <taxon>Aspergillus</taxon>
        <taxon>Aspergillus subgen. Circumdati</taxon>
    </lineage>
</organism>